<protein>
    <submittedName>
        <fullName evidence="2">Uncharacterized protein</fullName>
    </submittedName>
</protein>
<comment type="caution">
    <text evidence="2">The sequence shown here is derived from an EMBL/GenBank/DDBJ whole genome shotgun (WGS) entry which is preliminary data.</text>
</comment>
<accession>A0AAV7WQM9</accession>
<evidence type="ECO:0000313" key="2">
    <source>
        <dbReference type="EMBL" id="KAJ1216393.1"/>
    </source>
</evidence>
<evidence type="ECO:0000256" key="1">
    <source>
        <dbReference type="SAM" id="MobiDB-lite"/>
    </source>
</evidence>
<gene>
    <name evidence="2" type="ORF">NDU88_003995</name>
</gene>
<name>A0AAV7WQM9_PLEWA</name>
<feature type="region of interest" description="Disordered" evidence="1">
    <location>
        <begin position="66"/>
        <end position="141"/>
    </location>
</feature>
<sequence>MLSRLELAVLGRRWDSEKKAREERGGLVRAGRGLGVVKQRWIRPEDTGKKAPVAQLRRERCWNHTGVWPRPARRPRRSQGDTGDTRQRAPYKRRWVRPTGRTNNKRKTTAVGTDCGALADTGLGPGREAPGGQQGGAAKEERHAVAGSLQAVYFALILGNAARAG</sequence>
<reference evidence="2" key="1">
    <citation type="journal article" date="2022" name="bioRxiv">
        <title>Sequencing and chromosome-scale assembly of the giantPleurodeles waltlgenome.</title>
        <authorList>
            <person name="Brown T."/>
            <person name="Elewa A."/>
            <person name="Iarovenko S."/>
            <person name="Subramanian E."/>
            <person name="Araus A.J."/>
            <person name="Petzold A."/>
            <person name="Susuki M."/>
            <person name="Suzuki K.-i.T."/>
            <person name="Hayashi T."/>
            <person name="Toyoda A."/>
            <person name="Oliveira C."/>
            <person name="Osipova E."/>
            <person name="Leigh N.D."/>
            <person name="Simon A."/>
            <person name="Yun M.H."/>
        </authorList>
    </citation>
    <scope>NUCLEOTIDE SEQUENCE</scope>
    <source>
        <strain evidence="2">20211129_DDA</strain>
        <tissue evidence="2">Liver</tissue>
    </source>
</reference>
<dbReference type="Proteomes" id="UP001066276">
    <property type="component" value="Chromosome 1_1"/>
</dbReference>
<dbReference type="EMBL" id="JANPWB010000001">
    <property type="protein sequence ID" value="KAJ1216393.1"/>
    <property type="molecule type" value="Genomic_DNA"/>
</dbReference>
<evidence type="ECO:0000313" key="3">
    <source>
        <dbReference type="Proteomes" id="UP001066276"/>
    </source>
</evidence>
<organism evidence="2 3">
    <name type="scientific">Pleurodeles waltl</name>
    <name type="common">Iberian ribbed newt</name>
    <dbReference type="NCBI Taxonomy" id="8319"/>
    <lineage>
        <taxon>Eukaryota</taxon>
        <taxon>Metazoa</taxon>
        <taxon>Chordata</taxon>
        <taxon>Craniata</taxon>
        <taxon>Vertebrata</taxon>
        <taxon>Euteleostomi</taxon>
        <taxon>Amphibia</taxon>
        <taxon>Batrachia</taxon>
        <taxon>Caudata</taxon>
        <taxon>Salamandroidea</taxon>
        <taxon>Salamandridae</taxon>
        <taxon>Pleurodelinae</taxon>
        <taxon>Pleurodeles</taxon>
    </lineage>
</organism>
<dbReference type="AlphaFoldDB" id="A0AAV7WQM9"/>
<proteinExistence type="predicted"/>
<keyword evidence="3" id="KW-1185">Reference proteome</keyword>